<dbReference type="Proteomes" id="UP000228949">
    <property type="component" value="Unassembled WGS sequence"/>
</dbReference>
<evidence type="ECO:0000313" key="1">
    <source>
        <dbReference type="EMBL" id="PIU98234.1"/>
    </source>
</evidence>
<dbReference type="InterPro" id="IPR036278">
    <property type="entry name" value="Sialidase_sf"/>
</dbReference>
<dbReference type="AlphaFoldDB" id="A0A2M7B529"/>
<sequence>MNKGLDFVVILLIWGGLMLFLLQSLPADAHKSDNRNFSASIISLFKNQVKPKEIKGIISVFDKKGDFKKAAVFFSRKIDIYDIKISPTLPAGSQGGPKLIFAGSDYGLFVSRDNGFNWKSFSDNEKKIGADAKIYKILFGPSDYGHLSVFQGNKGIIYQSRDNFSSLTKILEFSDVAINDFDITEKNLYAGLSDQTLVVYSLKNQSFKILSAFNSPISRLKAETDNLIYLTLKSGGFFISRDSGLSFEKMKFLENYRGADRIYDFAVDPVRNKPPQAAVASLIYAATEYGLIRSRDFGKNWQVFDSLPKDNQKIFKVIGRNDEILAVNYDKIYKSRDAGLSWRILYPEIEDSRMISALAVGEDIIIVGSRK</sequence>
<dbReference type="EMBL" id="PEVJ01000062">
    <property type="protein sequence ID" value="PIU98234.1"/>
    <property type="molecule type" value="Genomic_DNA"/>
</dbReference>
<reference evidence="2" key="1">
    <citation type="submission" date="2017-09" db="EMBL/GenBank/DDBJ databases">
        <title>Depth-based differentiation of microbial function through sediment-hosted aquifers and enrichment of novel symbionts in the deep terrestrial subsurface.</title>
        <authorList>
            <person name="Probst A.J."/>
            <person name="Ladd B."/>
            <person name="Jarett J.K."/>
            <person name="Geller-Mcgrath D.E."/>
            <person name="Sieber C.M.K."/>
            <person name="Emerson J.B."/>
            <person name="Anantharaman K."/>
            <person name="Thomas B.C."/>
            <person name="Malmstrom R."/>
            <person name="Stieglmeier M."/>
            <person name="Klingl A."/>
            <person name="Woyke T."/>
            <person name="Ryan C.M."/>
            <person name="Banfield J.F."/>
        </authorList>
    </citation>
    <scope>NUCLEOTIDE SEQUENCE [LARGE SCALE GENOMIC DNA]</scope>
</reference>
<dbReference type="SUPFAM" id="SSF50939">
    <property type="entry name" value="Sialidases"/>
    <property type="match status" value="1"/>
</dbReference>
<gene>
    <name evidence="1" type="ORF">COS61_02505</name>
</gene>
<evidence type="ECO:0000313" key="2">
    <source>
        <dbReference type="Proteomes" id="UP000228949"/>
    </source>
</evidence>
<proteinExistence type="predicted"/>
<name>A0A2M7B529_9BACT</name>
<dbReference type="PANTHER" id="PTHR43739:SF5">
    <property type="entry name" value="EXO-ALPHA-SIALIDASE"/>
    <property type="match status" value="1"/>
</dbReference>
<dbReference type="InterPro" id="IPR052025">
    <property type="entry name" value="Xyloglucanase_GH74"/>
</dbReference>
<accession>A0A2M7B529</accession>
<organism evidence="1 2">
    <name type="scientific">Candidatus Wolfebacteria bacterium CG03_land_8_20_14_0_80_40_12</name>
    <dbReference type="NCBI Taxonomy" id="1975069"/>
    <lineage>
        <taxon>Bacteria</taxon>
        <taxon>Candidatus Wolfeibacteriota</taxon>
    </lineage>
</organism>
<dbReference type="GO" id="GO:0010411">
    <property type="term" value="P:xyloglucan metabolic process"/>
    <property type="evidence" value="ECO:0007669"/>
    <property type="project" value="TreeGrafter"/>
</dbReference>
<evidence type="ECO:0008006" key="3">
    <source>
        <dbReference type="Google" id="ProtNLM"/>
    </source>
</evidence>
<dbReference type="PANTHER" id="PTHR43739">
    <property type="entry name" value="XYLOGLUCANASE (EUROFUNG)"/>
    <property type="match status" value="1"/>
</dbReference>
<dbReference type="Gene3D" id="2.130.10.10">
    <property type="entry name" value="YVTN repeat-like/Quinoprotein amine dehydrogenase"/>
    <property type="match status" value="2"/>
</dbReference>
<dbReference type="InterPro" id="IPR015943">
    <property type="entry name" value="WD40/YVTN_repeat-like_dom_sf"/>
</dbReference>
<comment type="caution">
    <text evidence="1">The sequence shown here is derived from an EMBL/GenBank/DDBJ whole genome shotgun (WGS) entry which is preliminary data.</text>
</comment>
<protein>
    <recommendedName>
        <fullName evidence="3">Photosynthesis system II assembly factor Ycf48/Hcf136-like domain-containing protein</fullName>
    </recommendedName>
</protein>